<dbReference type="InterPro" id="IPR027843">
    <property type="entry name" value="DUF4440"/>
</dbReference>
<proteinExistence type="predicted"/>
<comment type="caution">
    <text evidence="3">The sequence shown here is derived from an EMBL/GenBank/DDBJ whole genome shotgun (WGS) entry which is preliminary data.</text>
</comment>
<feature type="signal peptide" evidence="1">
    <location>
        <begin position="1"/>
        <end position="22"/>
    </location>
</feature>
<evidence type="ECO:0000313" key="4">
    <source>
        <dbReference type="Proteomes" id="UP001596977"/>
    </source>
</evidence>
<organism evidence="3 4">
    <name type="scientific">Sphingomonas canadensis</name>
    <dbReference type="NCBI Taxonomy" id="1219257"/>
    <lineage>
        <taxon>Bacteria</taxon>
        <taxon>Pseudomonadati</taxon>
        <taxon>Pseudomonadota</taxon>
        <taxon>Alphaproteobacteria</taxon>
        <taxon>Sphingomonadales</taxon>
        <taxon>Sphingomonadaceae</taxon>
        <taxon>Sphingomonas</taxon>
    </lineage>
</organism>
<dbReference type="NCBIfam" id="TIGR02246">
    <property type="entry name" value="SgcJ/EcaC family oxidoreductase"/>
    <property type="match status" value="1"/>
</dbReference>
<reference evidence="4" key="1">
    <citation type="journal article" date="2019" name="Int. J. Syst. Evol. Microbiol.">
        <title>The Global Catalogue of Microorganisms (GCM) 10K type strain sequencing project: providing services to taxonomists for standard genome sequencing and annotation.</title>
        <authorList>
            <consortium name="The Broad Institute Genomics Platform"/>
            <consortium name="The Broad Institute Genome Sequencing Center for Infectious Disease"/>
            <person name="Wu L."/>
            <person name="Ma J."/>
        </authorList>
    </citation>
    <scope>NUCLEOTIDE SEQUENCE [LARGE SCALE GENOMIC DNA]</scope>
    <source>
        <strain evidence="4">CCUG 62982</strain>
    </source>
</reference>
<gene>
    <name evidence="3" type="ORF">ACFQ1E_14185</name>
</gene>
<feature type="domain" description="DUF4440" evidence="2">
    <location>
        <begin position="37"/>
        <end position="143"/>
    </location>
</feature>
<evidence type="ECO:0000256" key="1">
    <source>
        <dbReference type="SAM" id="SignalP"/>
    </source>
</evidence>
<dbReference type="EMBL" id="JBHTJG010000007">
    <property type="protein sequence ID" value="MFD0947496.1"/>
    <property type="molecule type" value="Genomic_DNA"/>
</dbReference>
<keyword evidence="4" id="KW-1185">Reference proteome</keyword>
<evidence type="ECO:0000313" key="3">
    <source>
        <dbReference type="EMBL" id="MFD0947496.1"/>
    </source>
</evidence>
<evidence type="ECO:0000259" key="2">
    <source>
        <dbReference type="Pfam" id="PF14534"/>
    </source>
</evidence>
<accession>A0ABW3HCW6</accession>
<feature type="chain" id="PRO_5046597111" evidence="1">
    <location>
        <begin position="23"/>
        <end position="156"/>
    </location>
</feature>
<dbReference type="Proteomes" id="UP001596977">
    <property type="component" value="Unassembled WGS sequence"/>
</dbReference>
<keyword evidence="1" id="KW-0732">Signal</keyword>
<sequence length="156" mass="17218">MKRYAILLLPLLLTAGTGSLLAQSTVSPDARAVEDVLGRYKSAVERLDATGTETLFAPDSQIFESGSAEGSYANYLQHHLGPELAEFRAFRFSDYKLSVRFEGPVAIATETYRFTITPKQGEPIERQGVATSVLGKRDGRWQILSMHNSSRRPKPA</sequence>
<dbReference type="InterPro" id="IPR011944">
    <property type="entry name" value="Steroid_delta5-4_isomerase"/>
</dbReference>
<dbReference type="SUPFAM" id="SSF54427">
    <property type="entry name" value="NTF2-like"/>
    <property type="match status" value="1"/>
</dbReference>
<protein>
    <submittedName>
        <fullName evidence="3">Nuclear transport factor 2 family protein</fullName>
    </submittedName>
</protein>
<dbReference type="InterPro" id="IPR032710">
    <property type="entry name" value="NTF2-like_dom_sf"/>
</dbReference>
<dbReference type="Pfam" id="PF14534">
    <property type="entry name" value="DUF4440"/>
    <property type="match status" value="1"/>
</dbReference>
<dbReference type="RefSeq" id="WP_264945227.1">
    <property type="nucleotide sequence ID" value="NZ_JAPDRA010000007.1"/>
</dbReference>
<name>A0ABW3HCW6_9SPHN</name>
<dbReference type="Gene3D" id="3.10.450.50">
    <property type="match status" value="1"/>
</dbReference>